<organism evidence="1 2">
    <name type="scientific">Dryococelus australis</name>
    <dbReference type="NCBI Taxonomy" id="614101"/>
    <lineage>
        <taxon>Eukaryota</taxon>
        <taxon>Metazoa</taxon>
        <taxon>Ecdysozoa</taxon>
        <taxon>Arthropoda</taxon>
        <taxon>Hexapoda</taxon>
        <taxon>Insecta</taxon>
        <taxon>Pterygota</taxon>
        <taxon>Neoptera</taxon>
        <taxon>Polyneoptera</taxon>
        <taxon>Phasmatodea</taxon>
        <taxon>Verophasmatodea</taxon>
        <taxon>Anareolatae</taxon>
        <taxon>Phasmatidae</taxon>
        <taxon>Eurycanthinae</taxon>
        <taxon>Dryococelus</taxon>
    </lineage>
</organism>
<evidence type="ECO:0000313" key="1">
    <source>
        <dbReference type="EMBL" id="KAJ8884373.1"/>
    </source>
</evidence>
<accession>A0ABQ9HJ65</accession>
<name>A0ABQ9HJ65_9NEOP</name>
<gene>
    <name evidence="1" type="ORF">PR048_016230</name>
</gene>
<keyword evidence="2" id="KW-1185">Reference proteome</keyword>
<reference evidence="1 2" key="1">
    <citation type="submission" date="2023-02" db="EMBL/GenBank/DDBJ databases">
        <title>LHISI_Scaffold_Assembly.</title>
        <authorList>
            <person name="Stuart O.P."/>
            <person name="Cleave R."/>
            <person name="Magrath M.J.L."/>
            <person name="Mikheyev A.S."/>
        </authorList>
    </citation>
    <scope>NUCLEOTIDE SEQUENCE [LARGE SCALE GENOMIC DNA]</scope>
    <source>
        <strain evidence="1">Daus_M_001</strain>
        <tissue evidence="1">Leg muscle</tissue>
    </source>
</reference>
<evidence type="ECO:0000313" key="2">
    <source>
        <dbReference type="Proteomes" id="UP001159363"/>
    </source>
</evidence>
<proteinExistence type="predicted"/>
<dbReference type="Proteomes" id="UP001159363">
    <property type="component" value="Chromosome 4"/>
</dbReference>
<comment type="caution">
    <text evidence="1">The sequence shown here is derived from an EMBL/GenBank/DDBJ whole genome shotgun (WGS) entry which is preliminary data.</text>
</comment>
<sequence length="341" mass="38494">MHIHAQQEDTGMLHLKSSFGSALQKADLSRFHSMSPNFIISIYSRFRGGIGVRQLSSRRIRSSRRFTGFSPNGHSLKNLKRGVGGKCFSPLLFSSVITFILTPRLQLSHSLADPDRNRRRRRQHSFSKKGGWALSCDTTDGRGARPVINEKTRGLRGFYTSATCCRATLESRTLLGRSSIQEAEKYLISPKLHVGIDISNGRSLPAASLRARIRYRKVKFHGALADRCEEDLGQRVETWIAYRNFLRISLSNSPVCRPPRGLLGVITNPLSRFLPLPALLKLFTLSWNLRILDADQKGRWRDEITKLRVFNNRTPAICRAGQGTGSSGFRLKRSQLILLKH</sequence>
<protein>
    <submittedName>
        <fullName evidence="1">Uncharacterized protein</fullName>
    </submittedName>
</protein>
<dbReference type="EMBL" id="JARBHB010000005">
    <property type="protein sequence ID" value="KAJ8884373.1"/>
    <property type="molecule type" value="Genomic_DNA"/>
</dbReference>